<gene>
    <name evidence="1" type="ORF">PA27867_3525</name>
</gene>
<evidence type="ECO:0000313" key="1">
    <source>
        <dbReference type="EMBL" id="ANP74447.1"/>
    </source>
</evidence>
<accession>A0A1B1BPF6</accession>
<dbReference type="AlphaFoldDB" id="A0A1B1BPF6"/>
<proteinExistence type="predicted"/>
<organism evidence="1 2">
    <name type="scientific">Cryobacterium arcticum</name>
    <dbReference type="NCBI Taxonomy" id="670052"/>
    <lineage>
        <taxon>Bacteria</taxon>
        <taxon>Bacillati</taxon>
        <taxon>Actinomycetota</taxon>
        <taxon>Actinomycetes</taxon>
        <taxon>Micrococcales</taxon>
        <taxon>Microbacteriaceae</taxon>
        <taxon>Cryobacterium</taxon>
    </lineage>
</organism>
<evidence type="ECO:0000313" key="2">
    <source>
        <dbReference type="Proteomes" id="UP000092582"/>
    </source>
</evidence>
<keyword evidence="2" id="KW-1185">Reference proteome</keyword>
<name>A0A1B1BPF6_9MICO</name>
<dbReference type="Proteomes" id="UP000092582">
    <property type="component" value="Chromosome 1"/>
</dbReference>
<protein>
    <submittedName>
        <fullName evidence="1">Uncharacterized protein</fullName>
    </submittedName>
</protein>
<sequence length="249" mass="26763" precursor="true">MLVALTLAITVTSCAPSPTTTYRADSGETVTVDWADYPGHAGMDAADVLRAPPAEEIRTVSASILGEIEAHLSDEFALEWEDGPYGNEGRLYSPEGNGYGGESLYVTFNSGERESLGIPSRVEDWTRIMELISDVTSAHGLGALKRETIDPERAAENAERSGSDDPAAQWQWSGSAFGDSQWLSVSMNDIDRDRSGKAAGKIGVDDGWNPRSVQISYGATTLGSKDRVAFVDRIEPFEGLPLPKSTTSD</sequence>
<dbReference type="EMBL" id="CP016282">
    <property type="protein sequence ID" value="ANP74447.1"/>
    <property type="molecule type" value="Genomic_DNA"/>
</dbReference>
<dbReference type="KEGG" id="cart:PA27867_3525"/>
<reference evidence="1 2" key="1">
    <citation type="submission" date="2016-06" db="EMBL/GenBank/DDBJ databases">
        <title>Genome sequencing of Cryobacterium arcticum PAMC 27867.</title>
        <authorList>
            <person name="Lee J."/>
            <person name="Kim O.-S."/>
        </authorList>
    </citation>
    <scope>NUCLEOTIDE SEQUENCE [LARGE SCALE GENOMIC DNA]</scope>
    <source>
        <strain evidence="1 2">PAMC 27867</strain>
    </source>
</reference>